<name>A0ABV1B753_9FIRM</name>
<comment type="caution">
    <text evidence="1">The sequence shown here is derived from an EMBL/GenBank/DDBJ whole genome shotgun (WGS) entry which is preliminary data.</text>
</comment>
<dbReference type="Proteomes" id="UP001469749">
    <property type="component" value="Unassembled WGS sequence"/>
</dbReference>
<reference evidence="1 2" key="1">
    <citation type="submission" date="2024-03" db="EMBL/GenBank/DDBJ databases">
        <title>Human intestinal bacterial collection.</title>
        <authorList>
            <person name="Pauvert C."/>
            <person name="Hitch T.C.A."/>
            <person name="Clavel T."/>
        </authorList>
    </citation>
    <scope>NUCLEOTIDE SEQUENCE [LARGE SCALE GENOMIC DNA]</scope>
    <source>
        <strain evidence="1 2">CLA-AA-H190</strain>
    </source>
</reference>
<dbReference type="RefSeq" id="WP_349085677.1">
    <property type="nucleotide sequence ID" value="NZ_JBBMEK010000195.1"/>
</dbReference>
<dbReference type="EMBL" id="JBBMEK010000195">
    <property type="protein sequence ID" value="MEQ2366037.1"/>
    <property type="molecule type" value="Genomic_DNA"/>
</dbReference>
<protein>
    <submittedName>
        <fullName evidence="1">Uncharacterized protein</fullName>
    </submittedName>
</protein>
<evidence type="ECO:0000313" key="1">
    <source>
        <dbReference type="EMBL" id="MEQ2366037.1"/>
    </source>
</evidence>
<organism evidence="1 2">
    <name type="scientific">Coprococcus intestinihominis</name>
    <dbReference type="NCBI Taxonomy" id="3133154"/>
    <lineage>
        <taxon>Bacteria</taxon>
        <taxon>Bacillati</taxon>
        <taxon>Bacillota</taxon>
        <taxon>Clostridia</taxon>
        <taxon>Lachnospirales</taxon>
        <taxon>Lachnospiraceae</taxon>
        <taxon>Coprococcus</taxon>
    </lineage>
</organism>
<evidence type="ECO:0000313" key="2">
    <source>
        <dbReference type="Proteomes" id="UP001469749"/>
    </source>
</evidence>
<keyword evidence="2" id="KW-1185">Reference proteome</keyword>
<gene>
    <name evidence="1" type="ORF">WMO25_13245</name>
</gene>
<sequence>MGQYIRIILKQKLIASLTENMIDSLVKQIVQRVFLIPFRCLIADMHEKKDAGQLNGHSSAEE</sequence>
<proteinExistence type="predicted"/>
<accession>A0ABV1B753</accession>